<dbReference type="InterPro" id="IPR056911">
    <property type="entry name" value="Phage_Znf_bind_put"/>
</dbReference>
<evidence type="ECO:0000313" key="2">
    <source>
        <dbReference type="EMBL" id="MDH2393647.1"/>
    </source>
</evidence>
<accession>A0ABT6HZ95</accession>
<comment type="caution">
    <text evidence="2">The sequence shown here is derived from an EMBL/GenBank/DDBJ whole genome shotgun (WGS) entry which is preliminary data.</text>
</comment>
<organism evidence="2 3">
    <name type="scientific">Streptomyces chengmaiensis</name>
    <dbReference type="NCBI Taxonomy" id="3040919"/>
    <lineage>
        <taxon>Bacteria</taxon>
        <taxon>Bacillati</taxon>
        <taxon>Actinomycetota</taxon>
        <taxon>Actinomycetes</taxon>
        <taxon>Kitasatosporales</taxon>
        <taxon>Streptomycetaceae</taxon>
        <taxon>Streptomyces</taxon>
    </lineage>
</organism>
<dbReference type="Pfam" id="PF24623">
    <property type="entry name" value="Phage_zn_bind_8"/>
    <property type="match status" value="1"/>
</dbReference>
<dbReference type="RefSeq" id="WP_279932949.1">
    <property type="nucleotide sequence ID" value="NZ_JARWBG010000076.1"/>
</dbReference>
<proteinExistence type="predicted"/>
<sequence>MNDWDGPDPPDWQLYVVGRLGPGEGPVTGESYVVYVRPCWQCGAPVGELCLPLARARRFRGAHAARYANLTSYDMERNREALGHPCPRCAAAAGAMCRTVPADGSRQRELRQTVHTAREDGAMG</sequence>
<name>A0ABT6HZ95_9ACTN</name>
<reference evidence="2 3" key="1">
    <citation type="submission" date="2023-04" db="EMBL/GenBank/DDBJ databases">
        <title>Streptomyces chengmaiensis sp. nov. isolated from the stem of mangrove plant in Hainan.</title>
        <authorList>
            <person name="Huang X."/>
            <person name="Zhou S."/>
            <person name="Chu X."/>
            <person name="Xie Y."/>
            <person name="Lin Y."/>
        </authorList>
    </citation>
    <scope>NUCLEOTIDE SEQUENCE [LARGE SCALE GENOMIC DNA]</scope>
    <source>
        <strain evidence="2 3">HNM0663</strain>
    </source>
</reference>
<dbReference type="Proteomes" id="UP001223144">
    <property type="component" value="Unassembled WGS sequence"/>
</dbReference>
<evidence type="ECO:0000313" key="3">
    <source>
        <dbReference type="Proteomes" id="UP001223144"/>
    </source>
</evidence>
<feature type="domain" description="DNA-binding phage zinc finger" evidence="1">
    <location>
        <begin position="80"/>
        <end position="119"/>
    </location>
</feature>
<keyword evidence="3" id="KW-1185">Reference proteome</keyword>
<dbReference type="EMBL" id="JARWBG010000076">
    <property type="protein sequence ID" value="MDH2393647.1"/>
    <property type="molecule type" value="Genomic_DNA"/>
</dbReference>
<protein>
    <recommendedName>
        <fullName evidence="1">DNA-binding phage zinc finger domain-containing protein</fullName>
    </recommendedName>
</protein>
<evidence type="ECO:0000259" key="1">
    <source>
        <dbReference type="Pfam" id="PF24623"/>
    </source>
</evidence>
<gene>
    <name evidence="2" type="ORF">QCN29_33790</name>
</gene>